<gene>
    <name evidence="3" type="ORF">CHU95_01080</name>
</gene>
<proteinExistence type="predicted"/>
<feature type="region of interest" description="Disordered" evidence="1">
    <location>
        <begin position="82"/>
        <end position="102"/>
    </location>
</feature>
<organism evidence="3 4">
    <name type="scientific">Niveispirillum lacus</name>
    <dbReference type="NCBI Taxonomy" id="1981099"/>
    <lineage>
        <taxon>Bacteria</taxon>
        <taxon>Pseudomonadati</taxon>
        <taxon>Pseudomonadota</taxon>
        <taxon>Alphaproteobacteria</taxon>
        <taxon>Rhodospirillales</taxon>
        <taxon>Azospirillaceae</taxon>
        <taxon>Niveispirillum</taxon>
    </lineage>
</organism>
<dbReference type="RefSeq" id="WP_094452862.1">
    <property type="nucleotide sequence ID" value="NZ_NOXU01000014.1"/>
</dbReference>
<dbReference type="CDD" id="cd00093">
    <property type="entry name" value="HTH_XRE"/>
    <property type="match status" value="1"/>
</dbReference>
<reference evidence="3 4" key="1">
    <citation type="submission" date="2017-07" db="EMBL/GenBank/DDBJ databases">
        <title>Niveispirillum cyanobacteriorum sp. nov., isolated from cyanobacterial aggregates in a eutrophic lake.</title>
        <authorList>
            <person name="Cai H."/>
        </authorList>
    </citation>
    <scope>NUCLEOTIDE SEQUENCE [LARGE SCALE GENOMIC DNA]</scope>
    <source>
        <strain evidence="4">TH1-14</strain>
    </source>
</reference>
<feature type="domain" description="HTH cro/C1-type" evidence="2">
    <location>
        <begin position="19"/>
        <end position="72"/>
    </location>
</feature>
<dbReference type="SMART" id="SM00530">
    <property type="entry name" value="HTH_XRE"/>
    <property type="match status" value="1"/>
</dbReference>
<evidence type="ECO:0000313" key="3">
    <source>
        <dbReference type="EMBL" id="OYQ37488.1"/>
    </source>
</evidence>
<dbReference type="GO" id="GO:0003677">
    <property type="term" value="F:DNA binding"/>
    <property type="evidence" value="ECO:0007669"/>
    <property type="project" value="InterPro"/>
</dbReference>
<dbReference type="PROSITE" id="PS50943">
    <property type="entry name" value="HTH_CROC1"/>
    <property type="match status" value="1"/>
</dbReference>
<name>A0A255Z7P2_9PROT</name>
<comment type="caution">
    <text evidence="3">The sequence shown here is derived from an EMBL/GenBank/DDBJ whole genome shotgun (WGS) entry which is preliminary data.</text>
</comment>
<protein>
    <recommendedName>
        <fullName evidence="2">HTH cro/C1-type domain-containing protein</fullName>
    </recommendedName>
</protein>
<accession>A0A255Z7P2</accession>
<evidence type="ECO:0000256" key="1">
    <source>
        <dbReference type="SAM" id="MobiDB-lite"/>
    </source>
</evidence>
<dbReference type="InterPro" id="IPR001387">
    <property type="entry name" value="Cro/C1-type_HTH"/>
</dbReference>
<dbReference type="Pfam" id="PF13560">
    <property type="entry name" value="HTH_31"/>
    <property type="match status" value="1"/>
</dbReference>
<dbReference type="Gene3D" id="1.10.260.40">
    <property type="entry name" value="lambda repressor-like DNA-binding domains"/>
    <property type="match status" value="1"/>
</dbReference>
<evidence type="ECO:0000313" key="4">
    <source>
        <dbReference type="Proteomes" id="UP000216998"/>
    </source>
</evidence>
<keyword evidence="4" id="KW-1185">Reference proteome</keyword>
<dbReference type="OrthoDB" id="9814751at2"/>
<evidence type="ECO:0000259" key="2">
    <source>
        <dbReference type="PROSITE" id="PS50943"/>
    </source>
</evidence>
<dbReference type="EMBL" id="NOXU01000014">
    <property type="protein sequence ID" value="OYQ37488.1"/>
    <property type="molecule type" value="Genomic_DNA"/>
</dbReference>
<dbReference type="InterPro" id="IPR010982">
    <property type="entry name" value="Lambda_DNA-bd_dom_sf"/>
</dbReference>
<feature type="compositionally biased region" description="Basic residues" evidence="1">
    <location>
        <begin position="89"/>
        <end position="102"/>
    </location>
</feature>
<dbReference type="Proteomes" id="UP000216998">
    <property type="component" value="Unassembled WGS sequence"/>
</dbReference>
<dbReference type="SUPFAM" id="SSF47413">
    <property type="entry name" value="lambda repressor-like DNA-binding domains"/>
    <property type="match status" value="1"/>
</dbReference>
<dbReference type="AlphaFoldDB" id="A0A255Z7P2"/>
<sequence length="102" mass="11324">MLTLTVPPSATCAAVGRRLRDLRIQHRLRQQDVADRSGIPVSTYRLMERQGAGSLGNFVKVADLLGASGSFQSLFQPEEEPRSLDAVLRRQKRPSRVRHAAT</sequence>